<reference evidence="1 2" key="1">
    <citation type="submission" date="2020-01" db="EMBL/GenBank/DDBJ databases">
        <title>Pseudarthrobacter psychrotolerans sp. nov., isolated from antarctic soil.</title>
        <authorList>
            <person name="Shin Y."/>
            <person name="Park W."/>
        </authorList>
    </citation>
    <scope>NUCLEOTIDE SEQUENCE [LARGE SCALE GENOMIC DNA]</scope>
    <source>
        <strain evidence="1 2">YJ56</strain>
    </source>
</reference>
<evidence type="ECO:0000313" key="1">
    <source>
        <dbReference type="EMBL" id="QHK21533.1"/>
    </source>
</evidence>
<evidence type="ECO:0000313" key="2">
    <source>
        <dbReference type="Proteomes" id="UP000464186"/>
    </source>
</evidence>
<proteinExistence type="predicted"/>
<gene>
    <name evidence="1" type="ORF">GU243_19590</name>
</gene>
<name>A0A6P1NR26_9MICC</name>
<keyword evidence="2" id="KW-1185">Reference proteome</keyword>
<sequence>MPASTELSPVELDAEVLELLPMRETLFFNINVAPVIAVNLSMAINAASIGSVANSGAWQNLLVVQP</sequence>
<dbReference type="AlphaFoldDB" id="A0A6P1NR26"/>
<accession>A0A6P1NR26</accession>
<organism evidence="1 2">
    <name type="scientific">Pseudarthrobacter psychrotolerans</name>
    <dbReference type="NCBI Taxonomy" id="2697569"/>
    <lineage>
        <taxon>Bacteria</taxon>
        <taxon>Bacillati</taxon>
        <taxon>Actinomycetota</taxon>
        <taxon>Actinomycetes</taxon>
        <taxon>Micrococcales</taxon>
        <taxon>Micrococcaceae</taxon>
        <taxon>Pseudarthrobacter</taxon>
    </lineage>
</organism>
<protein>
    <submittedName>
        <fullName evidence="1">Uncharacterized protein</fullName>
    </submittedName>
</protein>
<dbReference type="KEGG" id="psey:GU243_19590"/>
<dbReference type="EMBL" id="CP047898">
    <property type="protein sequence ID" value="QHK21533.1"/>
    <property type="molecule type" value="Genomic_DNA"/>
</dbReference>
<dbReference type="Proteomes" id="UP000464186">
    <property type="component" value="Chromosome"/>
</dbReference>